<dbReference type="Proteomes" id="UP001228113">
    <property type="component" value="Chromosome"/>
</dbReference>
<dbReference type="PIRSF" id="PIRSF000428">
    <property type="entry name" value="P_Ac_trans"/>
    <property type="match status" value="1"/>
</dbReference>
<dbReference type="InterPro" id="IPR050500">
    <property type="entry name" value="Phos_Acetyltrans/Butyryltrans"/>
</dbReference>
<dbReference type="GO" id="GO:0016746">
    <property type="term" value="F:acyltransferase activity"/>
    <property type="evidence" value="ECO:0007669"/>
    <property type="project" value="UniProtKB-KW"/>
</dbReference>
<dbReference type="PANTHER" id="PTHR43356:SF2">
    <property type="entry name" value="PHOSPHATE ACETYLTRANSFERASE"/>
    <property type="match status" value="1"/>
</dbReference>
<keyword evidence="3" id="KW-0012">Acyltransferase</keyword>
<evidence type="ECO:0000256" key="3">
    <source>
        <dbReference type="ARBA" id="ARBA00023315"/>
    </source>
</evidence>
<dbReference type="KEGG" id="msea:METESE_27760"/>
<proteinExistence type="inferred from homology"/>
<dbReference type="EMBL" id="AP027081">
    <property type="protein sequence ID" value="BDU77818.1"/>
    <property type="molecule type" value="Genomic_DNA"/>
</dbReference>
<comment type="similarity">
    <text evidence="1">Belongs to the phosphate acetyltransferase and butyryltransferase family.</text>
</comment>
<evidence type="ECO:0000313" key="6">
    <source>
        <dbReference type="Proteomes" id="UP001228113"/>
    </source>
</evidence>
<dbReference type="Gene3D" id="3.40.718.10">
    <property type="entry name" value="Isopropylmalate Dehydrogenase"/>
    <property type="match status" value="1"/>
</dbReference>
<dbReference type="InterPro" id="IPR012147">
    <property type="entry name" value="P_Ac_Bu_trans"/>
</dbReference>
<dbReference type="InterPro" id="IPR002505">
    <property type="entry name" value="PTA_PTB"/>
</dbReference>
<dbReference type="SUPFAM" id="SSF53659">
    <property type="entry name" value="Isocitrate/Isopropylmalate dehydrogenase-like"/>
    <property type="match status" value="1"/>
</dbReference>
<organism evidence="5 6">
    <name type="scientific">Mesoterricola sediminis</name>
    <dbReference type="NCBI Taxonomy" id="2927980"/>
    <lineage>
        <taxon>Bacteria</taxon>
        <taxon>Pseudomonadati</taxon>
        <taxon>Acidobacteriota</taxon>
        <taxon>Holophagae</taxon>
        <taxon>Holophagales</taxon>
        <taxon>Holophagaceae</taxon>
        <taxon>Mesoterricola</taxon>
    </lineage>
</organism>
<evidence type="ECO:0000256" key="2">
    <source>
        <dbReference type="ARBA" id="ARBA00022679"/>
    </source>
</evidence>
<reference evidence="5" key="1">
    <citation type="journal article" date="2023" name="Int. J. Syst. Evol. Microbiol.">
        <title>Mesoterricola silvestris gen. nov., sp. nov., Mesoterricola sediminis sp. nov., Geothrix oryzae sp. nov., Geothrix edaphica sp. nov., Geothrix rubra sp. nov., and Geothrix limicola sp. nov., six novel members of Acidobacteriota isolated from soils.</title>
        <authorList>
            <person name="Itoh H."/>
            <person name="Sugisawa Y."/>
            <person name="Mise K."/>
            <person name="Xu Z."/>
            <person name="Kuniyasu M."/>
            <person name="Ushijima N."/>
            <person name="Kawano K."/>
            <person name="Kobayashi E."/>
            <person name="Shiratori Y."/>
            <person name="Masuda Y."/>
            <person name="Senoo K."/>
        </authorList>
    </citation>
    <scope>NUCLEOTIDE SEQUENCE</scope>
    <source>
        <strain evidence="5">W786</strain>
    </source>
</reference>
<evidence type="ECO:0000256" key="1">
    <source>
        <dbReference type="ARBA" id="ARBA00005656"/>
    </source>
</evidence>
<name>A0AA48H8D0_9BACT</name>
<evidence type="ECO:0000313" key="5">
    <source>
        <dbReference type="EMBL" id="BDU77818.1"/>
    </source>
</evidence>
<dbReference type="Pfam" id="PF01515">
    <property type="entry name" value="PTA_PTB"/>
    <property type="match status" value="1"/>
</dbReference>
<accession>A0AA48H8D0</accession>
<feature type="domain" description="Phosphate acetyl/butaryl transferase" evidence="4">
    <location>
        <begin position="69"/>
        <end position="297"/>
    </location>
</feature>
<protein>
    <submittedName>
        <fullName evidence="5">Phosphate butyryltransferase</fullName>
    </submittedName>
</protein>
<dbReference type="AlphaFoldDB" id="A0AA48H8D0"/>
<dbReference type="RefSeq" id="WP_243346131.1">
    <property type="nucleotide sequence ID" value="NZ_AP027081.1"/>
</dbReference>
<dbReference type="PANTHER" id="PTHR43356">
    <property type="entry name" value="PHOSPHATE ACETYLTRANSFERASE"/>
    <property type="match status" value="1"/>
</dbReference>
<sequence length="301" mass="31430">MSITRLEQMLEAVKAKPRRRLAAAYANDAHTIEAVHDAVGRGIVDGTLVGDEAVIRKVCGELGIDPAQFRIIHEPSEVKAAARAVALVKSGEAQILMKGLVSTDKYMRAILNKDAGLMDNGAILSHVSVIEHASYPKLLVCGDVAVIPYPELKEKIAITNYVVGVAQALGIARPKVALIAASEQVLPKVQPTVDAAIIAKMADRGQIKGAWVDGPMALDVAVDAECARTKGVGGEVAGDADCLVFPNIDAGNVFYKTSSKLAGCEIAAIVAGAQAPCILSSRGDSVLTKLYSIALAALTAK</sequence>
<gene>
    <name evidence="5" type="primary">ptb</name>
    <name evidence="5" type="ORF">METESE_27760</name>
</gene>
<keyword evidence="2" id="KW-0808">Transferase</keyword>
<evidence type="ECO:0000259" key="4">
    <source>
        <dbReference type="Pfam" id="PF01515"/>
    </source>
</evidence>
<keyword evidence="6" id="KW-1185">Reference proteome</keyword>